<sequence>MLLLKPPNPYRTEMELAVSAHQEEFSGRTVIVTGASGGIGSVIAEAFCGAGADVLLVDADPRVEQTAKELEARWILADLRDPAAALQIVDAATGPSGKLDVLINAAGVQLRKDAIDVEEDEWQRLLDINLSAAYRLIRAAAAPLERSGGTVVNIASMAAERVLPRIVPYGSTKAALVQLSRGLAVELGPRNVRVNAVAPGYITTPMTAENLAKPEVLEPIMARLPLQRLGTPADVADVVRFLASDAARYVTGAIVPIDGGYSLT</sequence>
<gene>
    <name evidence="2" type="ORF">ABIA52_002352</name>
</gene>
<protein>
    <submittedName>
        <fullName evidence="2">3-oxoacyl-[acyl-carrier protein] reductase</fullName>
        <ecNumber evidence="2">1.1.1.100</ecNumber>
    </submittedName>
</protein>
<dbReference type="InterPro" id="IPR002347">
    <property type="entry name" value="SDR_fam"/>
</dbReference>
<keyword evidence="3" id="KW-1185">Reference proteome</keyword>
<reference evidence="2 3" key="1">
    <citation type="submission" date="2024-10" db="EMBL/GenBank/DDBJ databases">
        <title>Novel secondary metabolite-producing bacteria for plant disease control.</title>
        <authorList>
            <person name="Chevrette M."/>
        </authorList>
    </citation>
    <scope>NUCLEOTIDE SEQUENCE [LARGE SCALE GENOMIC DNA]</scope>
    <source>
        <strain evidence="2 3">J30 TE3557</strain>
    </source>
</reference>
<dbReference type="Pfam" id="PF13561">
    <property type="entry name" value="adh_short_C2"/>
    <property type="match status" value="1"/>
</dbReference>
<evidence type="ECO:0000313" key="3">
    <source>
        <dbReference type="Proteomes" id="UP001620520"/>
    </source>
</evidence>
<proteinExistence type="inferred from homology"/>
<dbReference type="NCBIfam" id="NF005559">
    <property type="entry name" value="PRK07231.1"/>
    <property type="match status" value="1"/>
</dbReference>
<keyword evidence="2" id="KW-0560">Oxidoreductase</keyword>
<dbReference type="GO" id="GO:0004316">
    <property type="term" value="F:3-oxoacyl-[acyl-carrier-protein] reductase (NADPH) activity"/>
    <property type="evidence" value="ECO:0007669"/>
    <property type="project" value="UniProtKB-EC"/>
</dbReference>
<comment type="similarity">
    <text evidence="1">Belongs to the short-chain dehydrogenases/reductases (SDR) family.</text>
</comment>
<dbReference type="EMBL" id="JBIYEW010000003">
    <property type="protein sequence ID" value="MFK4639463.1"/>
    <property type="molecule type" value="Genomic_DNA"/>
</dbReference>
<dbReference type="PRINTS" id="PR00081">
    <property type="entry name" value="GDHRDH"/>
</dbReference>
<organism evidence="2 3">
    <name type="scientific">Paenarthrobacter histidinolovorans</name>
    <dbReference type="NCBI Taxonomy" id="43664"/>
    <lineage>
        <taxon>Bacteria</taxon>
        <taxon>Bacillati</taxon>
        <taxon>Actinomycetota</taxon>
        <taxon>Actinomycetes</taxon>
        <taxon>Micrococcales</taxon>
        <taxon>Micrococcaceae</taxon>
        <taxon>Paenarthrobacter</taxon>
    </lineage>
</organism>
<comment type="caution">
    <text evidence="2">The sequence shown here is derived from an EMBL/GenBank/DDBJ whole genome shotgun (WGS) entry which is preliminary data.</text>
</comment>
<dbReference type="InterPro" id="IPR036291">
    <property type="entry name" value="NAD(P)-bd_dom_sf"/>
</dbReference>
<evidence type="ECO:0000313" key="2">
    <source>
        <dbReference type="EMBL" id="MFK4639463.1"/>
    </source>
</evidence>
<dbReference type="SUPFAM" id="SSF51735">
    <property type="entry name" value="NAD(P)-binding Rossmann-fold domains"/>
    <property type="match status" value="1"/>
</dbReference>
<dbReference type="Gene3D" id="3.40.50.720">
    <property type="entry name" value="NAD(P)-binding Rossmann-like Domain"/>
    <property type="match status" value="1"/>
</dbReference>
<dbReference type="CDD" id="cd05233">
    <property type="entry name" value="SDR_c"/>
    <property type="match status" value="1"/>
</dbReference>
<dbReference type="InterPro" id="IPR020904">
    <property type="entry name" value="Sc_DH/Rdtase_CS"/>
</dbReference>
<dbReference type="EC" id="1.1.1.100" evidence="2"/>
<accession>A0ABW8N799</accession>
<dbReference type="PROSITE" id="PS00061">
    <property type="entry name" value="ADH_SHORT"/>
    <property type="match status" value="1"/>
</dbReference>
<dbReference type="PANTHER" id="PTHR42760">
    <property type="entry name" value="SHORT-CHAIN DEHYDROGENASES/REDUCTASES FAMILY MEMBER"/>
    <property type="match status" value="1"/>
</dbReference>
<evidence type="ECO:0000256" key="1">
    <source>
        <dbReference type="ARBA" id="ARBA00006484"/>
    </source>
</evidence>
<dbReference type="PRINTS" id="PR00080">
    <property type="entry name" value="SDRFAMILY"/>
</dbReference>
<dbReference type="Proteomes" id="UP001620520">
    <property type="component" value="Unassembled WGS sequence"/>
</dbReference>
<name>A0ABW8N799_9MICC</name>